<evidence type="ECO:0000259" key="1">
    <source>
        <dbReference type="PROSITE" id="PS50887"/>
    </source>
</evidence>
<evidence type="ECO:0000313" key="2">
    <source>
        <dbReference type="EMBL" id="RNL39532.1"/>
    </source>
</evidence>
<dbReference type="InterPro" id="IPR032710">
    <property type="entry name" value="NTF2-like_dom_sf"/>
</dbReference>
<dbReference type="PANTHER" id="PTHR45138">
    <property type="entry name" value="REGULATORY COMPONENTS OF SENSORY TRANSDUCTION SYSTEM"/>
    <property type="match status" value="1"/>
</dbReference>
<dbReference type="AlphaFoldDB" id="A0A3N0AXE9"/>
<accession>A0A3N0AXE9</accession>
<dbReference type="SUPFAM" id="SSF55073">
    <property type="entry name" value="Nucleotide cyclase"/>
    <property type="match status" value="1"/>
</dbReference>
<dbReference type="EMBL" id="QIBX01000011">
    <property type="protein sequence ID" value="RNL39532.1"/>
    <property type="molecule type" value="Genomic_DNA"/>
</dbReference>
<reference evidence="3" key="1">
    <citation type="submission" date="2018-05" db="EMBL/GenBank/DDBJ databases">
        <title>Genome Sequencing of selected type strains of the family Eggerthellaceae.</title>
        <authorList>
            <person name="Danylec N."/>
            <person name="Stoll D.A."/>
            <person name="Doetsch A."/>
            <person name="Huch M."/>
        </authorList>
    </citation>
    <scope>NUCLEOTIDE SEQUENCE [LARGE SCALE GENOMIC DNA]</scope>
    <source>
        <strain evidence="3">DSM 24851</strain>
    </source>
</reference>
<dbReference type="InterPro" id="IPR050469">
    <property type="entry name" value="Diguanylate_Cyclase"/>
</dbReference>
<proteinExistence type="predicted"/>
<dbReference type="Proteomes" id="UP000269591">
    <property type="component" value="Unassembled WGS sequence"/>
</dbReference>
<gene>
    <name evidence="2" type="ORF">DMP06_07025</name>
</gene>
<dbReference type="InterPro" id="IPR029787">
    <property type="entry name" value="Nucleotide_cyclase"/>
</dbReference>
<protein>
    <submittedName>
        <fullName evidence="2">Diguanylate cyclase</fullName>
    </submittedName>
</protein>
<dbReference type="GO" id="GO:0043709">
    <property type="term" value="P:cell adhesion involved in single-species biofilm formation"/>
    <property type="evidence" value="ECO:0007669"/>
    <property type="project" value="TreeGrafter"/>
</dbReference>
<evidence type="ECO:0000313" key="3">
    <source>
        <dbReference type="Proteomes" id="UP000269591"/>
    </source>
</evidence>
<feature type="domain" description="GGDEF" evidence="1">
    <location>
        <begin position="209"/>
        <end position="329"/>
    </location>
</feature>
<dbReference type="PROSITE" id="PS50887">
    <property type="entry name" value="GGDEF"/>
    <property type="match status" value="1"/>
</dbReference>
<keyword evidence="3" id="KW-1185">Reference proteome</keyword>
<dbReference type="InterPro" id="IPR000160">
    <property type="entry name" value="GGDEF_dom"/>
</dbReference>
<dbReference type="GO" id="GO:0052621">
    <property type="term" value="F:diguanylate cyclase activity"/>
    <property type="evidence" value="ECO:0007669"/>
    <property type="project" value="TreeGrafter"/>
</dbReference>
<dbReference type="Pfam" id="PF00990">
    <property type="entry name" value="GGDEF"/>
    <property type="match status" value="1"/>
</dbReference>
<dbReference type="Gene3D" id="3.30.70.270">
    <property type="match status" value="1"/>
</dbReference>
<dbReference type="SUPFAM" id="SSF54427">
    <property type="entry name" value="NTF2-like"/>
    <property type="match status" value="1"/>
</dbReference>
<dbReference type="Pfam" id="PF13474">
    <property type="entry name" value="SnoaL_3"/>
    <property type="match status" value="1"/>
</dbReference>
<dbReference type="PANTHER" id="PTHR45138:SF9">
    <property type="entry name" value="DIGUANYLATE CYCLASE DGCM-RELATED"/>
    <property type="match status" value="1"/>
</dbReference>
<dbReference type="InterPro" id="IPR043128">
    <property type="entry name" value="Rev_trsase/Diguanyl_cyclase"/>
</dbReference>
<dbReference type="CDD" id="cd01949">
    <property type="entry name" value="GGDEF"/>
    <property type="match status" value="1"/>
</dbReference>
<dbReference type="NCBIfam" id="TIGR00254">
    <property type="entry name" value="GGDEF"/>
    <property type="match status" value="1"/>
</dbReference>
<organism evidence="2 3">
    <name type="scientific">Slackia equolifaciens</name>
    <dbReference type="NCBI Taxonomy" id="498718"/>
    <lineage>
        <taxon>Bacteria</taxon>
        <taxon>Bacillati</taxon>
        <taxon>Actinomycetota</taxon>
        <taxon>Coriobacteriia</taxon>
        <taxon>Eggerthellales</taxon>
        <taxon>Eggerthellaceae</taxon>
        <taxon>Slackia</taxon>
    </lineage>
</organism>
<dbReference type="SMART" id="SM00267">
    <property type="entry name" value="GGDEF"/>
    <property type="match status" value="1"/>
</dbReference>
<sequence length="329" mass="36395">MAEFVRPFVSGGRIVDATGTYLCSLARRIWHGYLLEGASCTEALLPLFDSSCVVIGTGRHEFYENLADFMHALELDFSESASIDFEIVDEWYEHRCINEASYLVYGGVHVREKSDDNGALVDMDTRFSLVFRRDAADGEWRIIHVHQSLPYFEQKAGEYYPRTLSEKACEAMEMARRMRELARHDQMTGALNHAAFFDGAEEAIAAQPEGWWCFVSDVDDFKRINDERGHLEGDKALKALAAALLGHAAPDDLVGRIGGDEFAVLARLGSASDAERFACAVKERFAACVAGSVGLVPDISVGFARVEGSFRDALAKADAAMYEAKRAKP</sequence>
<name>A0A3N0AXE9_9ACTN</name>
<dbReference type="InterPro" id="IPR037401">
    <property type="entry name" value="SnoaL-like"/>
</dbReference>
<comment type="caution">
    <text evidence="2">The sequence shown here is derived from an EMBL/GenBank/DDBJ whole genome shotgun (WGS) entry which is preliminary data.</text>
</comment>
<dbReference type="GO" id="GO:0005886">
    <property type="term" value="C:plasma membrane"/>
    <property type="evidence" value="ECO:0007669"/>
    <property type="project" value="TreeGrafter"/>
</dbReference>
<dbReference type="Gene3D" id="3.10.450.50">
    <property type="match status" value="1"/>
</dbReference>
<dbReference type="GO" id="GO:1902201">
    <property type="term" value="P:negative regulation of bacterial-type flagellum-dependent cell motility"/>
    <property type="evidence" value="ECO:0007669"/>
    <property type="project" value="TreeGrafter"/>
</dbReference>